<dbReference type="Gene3D" id="3.80.10.10">
    <property type="entry name" value="Ribonuclease Inhibitor"/>
    <property type="match status" value="2"/>
</dbReference>
<comment type="caution">
    <text evidence="5">The sequence shown here is derived from an EMBL/GenBank/DDBJ whole genome shotgun (WGS) entry which is preliminary data.</text>
</comment>
<evidence type="ECO:0000256" key="4">
    <source>
        <dbReference type="SAM" id="MobiDB-lite"/>
    </source>
</evidence>
<keyword evidence="6" id="KW-1185">Reference proteome</keyword>
<dbReference type="Proteomes" id="UP000239899">
    <property type="component" value="Unassembled WGS sequence"/>
</dbReference>
<reference evidence="5 6" key="1">
    <citation type="journal article" date="2018" name="Plant J.">
        <title>Genome sequences of Chlorella sorokiniana UTEX 1602 and Micractinium conductrix SAG 241.80: implications to maltose excretion by a green alga.</title>
        <authorList>
            <person name="Arriola M.B."/>
            <person name="Velmurugan N."/>
            <person name="Zhang Y."/>
            <person name="Plunkett M.H."/>
            <person name="Hondzo H."/>
            <person name="Barney B.M."/>
        </authorList>
    </citation>
    <scope>NUCLEOTIDE SEQUENCE [LARGE SCALE GENOMIC DNA]</scope>
    <source>
        <strain evidence="6">UTEX 1602</strain>
    </source>
</reference>
<feature type="compositionally biased region" description="Acidic residues" evidence="4">
    <location>
        <begin position="1"/>
        <end position="12"/>
    </location>
</feature>
<evidence type="ECO:0000256" key="2">
    <source>
        <dbReference type="ARBA" id="ARBA00022614"/>
    </source>
</evidence>
<dbReference type="SUPFAM" id="SSF52047">
    <property type="entry name" value="RNI-like"/>
    <property type="match status" value="1"/>
</dbReference>
<sequence length="580" mass="60979">MGQAEAESEEAAAADLPPSEPPPPWAELPAPALDATRAALSLQDRLSASAACKTWLEVSSASATLWGTLSLDEDSGVGGNGKPSAGLTGLLKTPKSGDAAQAPPPQPAEPQPEGTVAWFKRRAGAIHSFSFSTWDEQCAKRLAGLVPLALRGLAAEGGTAPGTSAGSGGIHAGARAGLRELEISLEGSMPLDECSDVLAGCGSLRRLTLTTASTEVMAALPTSLTGLKLSLAVPFIGTASPEEYLQNLVAAATPLGRLSNLRQLEFQSDARVMGALPVSFAPPQLTQLSVRQPSLCMLPPQISSLSRLEKLDLIAEISLCSEEDGGGGADGEEEEAEEGEEGEEEEEGDGGGPRFRIYRFVLVEELDTLSRLRSLRFYNCWFDEMPEVITALGSLEELAIKNSRLSAFPDQHIDMAGGLLRGRDFSFLPACLSALAALQQLAVEVTPSSTMGLMFGTSRPLEFAPQLSRLTTLETVEFYGCCLRELPAAIAGMKGLWRVVVADGAIAASPSFLVAQPAALDLHIPEGLLLGLEQLKDVQLRGCSFQESHATVHVPPSVKRVYVTGASKLQGVDFGPRATG</sequence>
<dbReference type="InterPro" id="IPR032675">
    <property type="entry name" value="LRR_dom_sf"/>
</dbReference>
<protein>
    <submittedName>
        <fullName evidence="5">Leucine-rich repeat-containing</fullName>
    </submittedName>
</protein>
<name>A0A2P6U2R7_CHLSO</name>
<gene>
    <name evidence="5" type="ORF">C2E21_0983</name>
</gene>
<organism evidence="5 6">
    <name type="scientific">Chlorella sorokiniana</name>
    <name type="common">Freshwater green alga</name>
    <dbReference type="NCBI Taxonomy" id="3076"/>
    <lineage>
        <taxon>Eukaryota</taxon>
        <taxon>Viridiplantae</taxon>
        <taxon>Chlorophyta</taxon>
        <taxon>core chlorophytes</taxon>
        <taxon>Trebouxiophyceae</taxon>
        <taxon>Chlorellales</taxon>
        <taxon>Chlorellaceae</taxon>
        <taxon>Chlorella clade</taxon>
        <taxon>Chlorella</taxon>
    </lineage>
</organism>
<dbReference type="PANTHER" id="PTHR48051">
    <property type="match status" value="1"/>
</dbReference>
<feature type="region of interest" description="Disordered" evidence="4">
    <location>
        <begin position="321"/>
        <end position="352"/>
    </location>
</feature>
<evidence type="ECO:0000256" key="3">
    <source>
        <dbReference type="ARBA" id="ARBA00022737"/>
    </source>
</evidence>
<evidence type="ECO:0000313" key="6">
    <source>
        <dbReference type="Proteomes" id="UP000239899"/>
    </source>
</evidence>
<dbReference type="AlphaFoldDB" id="A0A2P6U2R7"/>
<dbReference type="EMBL" id="LHPG02000002">
    <property type="protein sequence ID" value="PRW60600.1"/>
    <property type="molecule type" value="Genomic_DNA"/>
</dbReference>
<evidence type="ECO:0000313" key="5">
    <source>
        <dbReference type="EMBL" id="PRW60600.1"/>
    </source>
</evidence>
<feature type="region of interest" description="Disordered" evidence="4">
    <location>
        <begin position="1"/>
        <end position="31"/>
    </location>
</feature>
<dbReference type="GO" id="GO:0005930">
    <property type="term" value="C:axoneme"/>
    <property type="evidence" value="ECO:0007669"/>
    <property type="project" value="UniProtKB-SubCell"/>
</dbReference>
<keyword evidence="2" id="KW-0433">Leucine-rich repeat</keyword>
<dbReference type="OrthoDB" id="10657719at2759"/>
<dbReference type="PANTHER" id="PTHR48051:SF1">
    <property type="entry name" value="RAS SUPPRESSOR PROTEIN 1"/>
    <property type="match status" value="1"/>
</dbReference>
<evidence type="ECO:0000256" key="1">
    <source>
        <dbReference type="ARBA" id="ARBA00004430"/>
    </source>
</evidence>
<feature type="compositionally biased region" description="Acidic residues" evidence="4">
    <location>
        <begin position="321"/>
        <end position="349"/>
    </location>
</feature>
<dbReference type="STRING" id="3076.A0A2P6U2R7"/>
<accession>A0A2P6U2R7</accession>
<proteinExistence type="predicted"/>
<feature type="region of interest" description="Disordered" evidence="4">
    <location>
        <begin position="74"/>
        <end position="113"/>
    </location>
</feature>
<dbReference type="InterPro" id="IPR050216">
    <property type="entry name" value="LRR_domain-containing"/>
</dbReference>
<comment type="subcellular location">
    <subcellularLocation>
        <location evidence="1">Cytoplasm</location>
        <location evidence="1">Cytoskeleton</location>
        <location evidence="1">Cilium axoneme</location>
    </subcellularLocation>
</comment>
<keyword evidence="3" id="KW-0677">Repeat</keyword>